<gene>
    <name evidence="2" type="ORF">A3770_09p54540</name>
</gene>
<evidence type="ECO:0000313" key="3">
    <source>
        <dbReference type="Proteomes" id="UP000316726"/>
    </source>
</evidence>
<feature type="region of interest" description="Disordered" evidence="1">
    <location>
        <begin position="276"/>
        <end position="326"/>
    </location>
</feature>
<dbReference type="OrthoDB" id="64928at2759"/>
<evidence type="ECO:0000256" key="1">
    <source>
        <dbReference type="SAM" id="MobiDB-lite"/>
    </source>
</evidence>
<sequence length="326" mass="35964">MGLFDDLPEAKSGSKGSGDGRVCPASSEAPPSTLKTEDGEGRHKRSRGGEAHELAGCSRSKSVRFDDGPKKPAVSIVQALEKIEKHIKRPEKCHKACKLLLTLIEEKQLNKDNAHNFFLALRASLEDRHASAKPELRRIYRKLFLSVEANIGAFSDEDSSWIREAFALIAVVRNELFTDDSFVFNKRINFVKKAFLGLGQATVGDQKLVEWRMEALVECLEAAESVYKSCSWTRSATDLLASAAYQSIASLDQRQDLKERCLSAYRSIENLKVERKRSGGPSFGEKEEGENTFDAAVGDWKSKEGVSKRSGQGGGESWRGTSSTLG</sequence>
<feature type="compositionally biased region" description="Basic and acidic residues" evidence="1">
    <location>
        <begin position="35"/>
        <end position="53"/>
    </location>
</feature>
<proteinExistence type="predicted"/>
<protein>
    <submittedName>
        <fullName evidence="2">Uncharacterized protein</fullName>
    </submittedName>
</protein>
<organism evidence="2 3">
    <name type="scientific">Chloropicon primus</name>
    <dbReference type="NCBI Taxonomy" id="1764295"/>
    <lineage>
        <taxon>Eukaryota</taxon>
        <taxon>Viridiplantae</taxon>
        <taxon>Chlorophyta</taxon>
        <taxon>Chloropicophyceae</taxon>
        <taxon>Chloropicales</taxon>
        <taxon>Chloropicaceae</taxon>
        <taxon>Chloropicon</taxon>
    </lineage>
</organism>
<reference evidence="2 3" key="1">
    <citation type="submission" date="2018-07" db="EMBL/GenBank/DDBJ databases">
        <title>The complete nuclear genome of the prasinophyte Chloropicon primus (CCMP1205).</title>
        <authorList>
            <person name="Pombert J.-F."/>
            <person name="Otis C."/>
            <person name="Turmel M."/>
            <person name="Lemieux C."/>
        </authorList>
    </citation>
    <scope>NUCLEOTIDE SEQUENCE [LARGE SCALE GENOMIC DNA]</scope>
    <source>
        <strain evidence="2 3">CCMP1205</strain>
    </source>
</reference>
<dbReference type="EMBL" id="CP031042">
    <property type="protein sequence ID" value="QDZ22936.1"/>
    <property type="molecule type" value="Genomic_DNA"/>
</dbReference>
<feature type="region of interest" description="Disordered" evidence="1">
    <location>
        <begin position="1"/>
        <end position="66"/>
    </location>
</feature>
<keyword evidence="3" id="KW-1185">Reference proteome</keyword>
<dbReference type="PANTHER" id="PTHR36749">
    <property type="entry name" value="F7O18.3 PROTEIN"/>
    <property type="match status" value="1"/>
</dbReference>
<dbReference type="Proteomes" id="UP000316726">
    <property type="component" value="Chromosome 9"/>
</dbReference>
<accession>A0A5B8MR28</accession>
<name>A0A5B8MR28_9CHLO</name>
<evidence type="ECO:0000313" key="2">
    <source>
        <dbReference type="EMBL" id="QDZ22936.1"/>
    </source>
</evidence>
<dbReference type="PANTHER" id="PTHR36749:SF1">
    <property type="entry name" value="F7O18.3 PROTEIN"/>
    <property type="match status" value="1"/>
</dbReference>
<dbReference type="AlphaFoldDB" id="A0A5B8MR28"/>